<dbReference type="AlphaFoldDB" id="A0A2S0WTV9"/>
<dbReference type="KEGG" id="agm:DCE93_03125"/>
<keyword evidence="3" id="KW-1185">Reference proteome</keyword>
<dbReference type="EMBL" id="CP028913">
    <property type="protein sequence ID" value="AWB94773.1"/>
    <property type="molecule type" value="Genomic_DNA"/>
</dbReference>
<feature type="compositionally biased region" description="Basic and acidic residues" evidence="1">
    <location>
        <begin position="70"/>
        <end position="93"/>
    </location>
</feature>
<sequence>MMSESNRPADRQSPDEAGLPADAVEPTDDLEGSYTEVDGEEPHERTVAGEYTRTDGVSDDESVVGDYTSTEEHPDEHDAAERHGKFIRNDPGKPHPGMHHI</sequence>
<evidence type="ECO:0000313" key="2">
    <source>
        <dbReference type="EMBL" id="AWB94773.1"/>
    </source>
</evidence>
<protein>
    <submittedName>
        <fullName evidence="2">Uncharacterized protein</fullName>
    </submittedName>
</protein>
<feature type="region of interest" description="Disordered" evidence="1">
    <location>
        <begin position="1"/>
        <end position="101"/>
    </location>
</feature>
<proteinExistence type="predicted"/>
<evidence type="ECO:0000313" key="3">
    <source>
        <dbReference type="Proteomes" id="UP000244729"/>
    </source>
</evidence>
<evidence type="ECO:0000256" key="1">
    <source>
        <dbReference type="SAM" id="MobiDB-lite"/>
    </source>
</evidence>
<feature type="compositionally biased region" description="Acidic residues" evidence="1">
    <location>
        <begin position="25"/>
        <end position="39"/>
    </location>
</feature>
<name>A0A2S0WTV9_9MICO</name>
<accession>A0A2S0WTV9</accession>
<organism evidence="2 3">
    <name type="scientific">Agromyces badenianii</name>
    <dbReference type="NCBI Taxonomy" id="2080742"/>
    <lineage>
        <taxon>Bacteria</taxon>
        <taxon>Bacillati</taxon>
        <taxon>Actinomycetota</taxon>
        <taxon>Actinomycetes</taxon>
        <taxon>Micrococcales</taxon>
        <taxon>Microbacteriaceae</taxon>
        <taxon>Agromyces</taxon>
    </lineage>
</organism>
<dbReference type="Proteomes" id="UP000244729">
    <property type="component" value="Chromosome"/>
</dbReference>
<reference evidence="2 3" key="1">
    <citation type="submission" date="2018-04" db="EMBL/GenBank/DDBJ databases">
        <authorList>
            <person name="Li J."/>
        </authorList>
    </citation>
    <scope>NUCLEOTIDE SEQUENCE [LARGE SCALE GENOMIC DNA]</scope>
    <source>
        <strain evidence="3">30A</strain>
    </source>
</reference>
<gene>
    <name evidence="2" type="ORF">DCE93_03125</name>
</gene>